<dbReference type="Proteomes" id="UP001153620">
    <property type="component" value="Chromosome 1"/>
</dbReference>
<proteinExistence type="predicted"/>
<evidence type="ECO:0000313" key="1">
    <source>
        <dbReference type="EMBL" id="CAG9800135.1"/>
    </source>
</evidence>
<reference evidence="1" key="2">
    <citation type="submission" date="2022-10" db="EMBL/GenBank/DDBJ databases">
        <authorList>
            <consortium name="ENA_rothamsted_submissions"/>
            <consortium name="culmorum"/>
            <person name="King R."/>
        </authorList>
    </citation>
    <scope>NUCLEOTIDE SEQUENCE</scope>
</reference>
<gene>
    <name evidence="1" type="ORF">CHIRRI_LOCUS3086</name>
</gene>
<accession>A0A9N9WQE5</accession>
<keyword evidence="2" id="KW-1185">Reference proteome</keyword>
<dbReference type="EMBL" id="OU895877">
    <property type="protein sequence ID" value="CAG9800135.1"/>
    <property type="molecule type" value="Genomic_DNA"/>
</dbReference>
<name>A0A9N9WQE5_9DIPT</name>
<evidence type="ECO:0000313" key="2">
    <source>
        <dbReference type="Proteomes" id="UP001153620"/>
    </source>
</evidence>
<dbReference type="PANTHER" id="PTHR33964:SF2">
    <property type="entry name" value="IP09356P"/>
    <property type="match status" value="1"/>
</dbReference>
<dbReference type="PANTHER" id="PTHR33964">
    <property type="entry name" value="RE45066P-RELATED"/>
    <property type="match status" value="1"/>
</dbReference>
<dbReference type="AlphaFoldDB" id="A0A9N9WQE5"/>
<dbReference type="OrthoDB" id="10051804at2759"/>
<reference evidence="1" key="1">
    <citation type="submission" date="2022-01" db="EMBL/GenBank/DDBJ databases">
        <authorList>
            <person name="King R."/>
        </authorList>
    </citation>
    <scope>NUCLEOTIDE SEQUENCE</scope>
</reference>
<sequence length="237" mass="27872">MKGFGEKSNVDIVCGHADRLFERCFANSEDFNASKIFFQNTTKRKIPYSTVEIDYNCKLFNRGLQCYHDYTEKCMDAMNKRLINGEVEPAKNFYSMLCNDKEFKKDYLNHRECFRYIEKDFEECTAHYQNVIENEFKRIEREKKSNINVQYMQFCCARYSYENCVYNSAWSKCNAKSAKFTKSIVELLSSERQFKNCAKIEKTLCSDASGSFHGFNMIMYLLCSSSILSGMLLIRQL</sequence>
<organism evidence="1 2">
    <name type="scientific">Chironomus riparius</name>
    <dbReference type="NCBI Taxonomy" id="315576"/>
    <lineage>
        <taxon>Eukaryota</taxon>
        <taxon>Metazoa</taxon>
        <taxon>Ecdysozoa</taxon>
        <taxon>Arthropoda</taxon>
        <taxon>Hexapoda</taxon>
        <taxon>Insecta</taxon>
        <taxon>Pterygota</taxon>
        <taxon>Neoptera</taxon>
        <taxon>Endopterygota</taxon>
        <taxon>Diptera</taxon>
        <taxon>Nematocera</taxon>
        <taxon>Chironomoidea</taxon>
        <taxon>Chironomidae</taxon>
        <taxon>Chironominae</taxon>
        <taxon>Chironomus</taxon>
    </lineage>
</organism>
<protein>
    <submittedName>
        <fullName evidence="1">Uncharacterized protein</fullName>
    </submittedName>
</protein>